<evidence type="ECO:0000313" key="2">
    <source>
        <dbReference type="Proteomes" id="UP001524502"/>
    </source>
</evidence>
<dbReference type="SUPFAM" id="SSF56672">
    <property type="entry name" value="DNA/RNA polymerases"/>
    <property type="match status" value="1"/>
</dbReference>
<gene>
    <name evidence="1" type="ORF">NE619_18215</name>
</gene>
<protein>
    <recommendedName>
        <fullName evidence="3">DNA polymerase III subunit delta</fullName>
    </recommendedName>
</protein>
<proteinExistence type="predicted"/>
<organism evidence="1 2">
    <name type="scientific">Anaerovorax odorimutans</name>
    <dbReference type="NCBI Taxonomy" id="109327"/>
    <lineage>
        <taxon>Bacteria</taxon>
        <taxon>Bacillati</taxon>
        <taxon>Bacillota</taxon>
        <taxon>Clostridia</taxon>
        <taxon>Peptostreptococcales</taxon>
        <taxon>Anaerovoracaceae</taxon>
        <taxon>Anaerovorax</taxon>
    </lineage>
</organism>
<feature type="non-terminal residue" evidence="1">
    <location>
        <position position="1"/>
    </location>
</feature>
<accession>A0ABT1RU71</accession>
<reference evidence="1 2" key="1">
    <citation type="submission" date="2022-06" db="EMBL/GenBank/DDBJ databases">
        <title>Isolation of gut microbiota from human fecal samples.</title>
        <authorList>
            <person name="Pamer E.G."/>
            <person name="Barat B."/>
            <person name="Waligurski E."/>
            <person name="Medina S."/>
            <person name="Paddock L."/>
            <person name="Mostad J."/>
        </authorList>
    </citation>
    <scope>NUCLEOTIDE SEQUENCE [LARGE SCALE GENOMIC DNA]</scope>
    <source>
        <strain evidence="1 2">SL.3.17</strain>
    </source>
</reference>
<dbReference type="EMBL" id="JANFXK010000091">
    <property type="protein sequence ID" value="MCQ4638664.1"/>
    <property type="molecule type" value="Genomic_DNA"/>
</dbReference>
<sequence>LDTELVRGALAVDAMVKAELTREAKELTGLANPNSAAQLKPWLEQQSGRKIENLQKETVADLLNEMEDPKAKRVLRLRQELSKTSVKKYAAMDAARCEDNRVRGLMQFYGANRTGRWAGRLVQLQNLTKNKTEILDFARQLVKEQKTETIKVIFGNASDLLSQLIRT</sequence>
<evidence type="ECO:0000313" key="1">
    <source>
        <dbReference type="EMBL" id="MCQ4638664.1"/>
    </source>
</evidence>
<dbReference type="InterPro" id="IPR043502">
    <property type="entry name" value="DNA/RNA_pol_sf"/>
</dbReference>
<dbReference type="Proteomes" id="UP001524502">
    <property type="component" value="Unassembled WGS sequence"/>
</dbReference>
<name>A0ABT1RU71_9FIRM</name>
<feature type="non-terminal residue" evidence="1">
    <location>
        <position position="167"/>
    </location>
</feature>
<comment type="caution">
    <text evidence="1">The sequence shown here is derived from an EMBL/GenBank/DDBJ whole genome shotgun (WGS) entry which is preliminary data.</text>
</comment>
<evidence type="ECO:0008006" key="3">
    <source>
        <dbReference type="Google" id="ProtNLM"/>
    </source>
</evidence>
<keyword evidence="2" id="KW-1185">Reference proteome</keyword>